<dbReference type="PANTHER" id="PTHR30055">
    <property type="entry name" value="HTH-TYPE TRANSCRIPTIONAL REGULATOR RUTR"/>
    <property type="match status" value="1"/>
</dbReference>
<protein>
    <submittedName>
        <fullName evidence="6">TetR family transcriptional regulator</fullName>
    </submittedName>
</protein>
<dbReference type="SUPFAM" id="SSF46689">
    <property type="entry name" value="Homeodomain-like"/>
    <property type="match status" value="1"/>
</dbReference>
<dbReference type="PROSITE" id="PS50977">
    <property type="entry name" value="HTH_TETR_2"/>
    <property type="match status" value="1"/>
</dbReference>
<feature type="DNA-binding region" description="H-T-H motif" evidence="4">
    <location>
        <begin position="40"/>
        <end position="59"/>
    </location>
</feature>
<accession>A0A7K1FK98</accession>
<dbReference type="Pfam" id="PF00440">
    <property type="entry name" value="TetR_N"/>
    <property type="match status" value="1"/>
</dbReference>
<dbReference type="PROSITE" id="PS01081">
    <property type="entry name" value="HTH_TETR_1"/>
    <property type="match status" value="1"/>
</dbReference>
<sequence>MSISTSSTPGLREAKKKATRKALGAAARRLVAADGFDAVTAEQIAAEAGVSARTFFNYFETKEQAVLSGETDLGTPESRNLFVAGGPTGDLLIDTFVLADLEGSLGEDDRDDLRQIMEIGRKEPRVLAAILTRAVAQEEQLAALLVRRRHGDAPAAADRTRAALLMGLMSRVVFAWFEDESLSLAQHLVAIRQETAALVAEPTVPMVPADPTAATTPTPVAAEGIR</sequence>
<evidence type="ECO:0000313" key="7">
    <source>
        <dbReference type="Proteomes" id="UP000460221"/>
    </source>
</evidence>
<dbReference type="InterPro" id="IPR023772">
    <property type="entry name" value="DNA-bd_HTH_TetR-type_CS"/>
</dbReference>
<name>A0A7K1FK98_9ACTN</name>
<dbReference type="Gene3D" id="1.10.357.10">
    <property type="entry name" value="Tetracycline Repressor, domain 2"/>
    <property type="match status" value="1"/>
</dbReference>
<gene>
    <name evidence="6" type="ORF">GIS00_11450</name>
</gene>
<dbReference type="Proteomes" id="UP000460221">
    <property type="component" value="Unassembled WGS sequence"/>
</dbReference>
<keyword evidence="2 4" id="KW-0238">DNA-binding</keyword>
<dbReference type="AlphaFoldDB" id="A0A7K1FK98"/>
<dbReference type="RefSeq" id="WP_154768555.1">
    <property type="nucleotide sequence ID" value="NZ_WLYK01000003.1"/>
</dbReference>
<dbReference type="GO" id="GO:0003700">
    <property type="term" value="F:DNA-binding transcription factor activity"/>
    <property type="evidence" value="ECO:0007669"/>
    <property type="project" value="TreeGrafter"/>
</dbReference>
<dbReference type="InterPro" id="IPR050109">
    <property type="entry name" value="HTH-type_TetR-like_transc_reg"/>
</dbReference>
<dbReference type="GO" id="GO:0000976">
    <property type="term" value="F:transcription cis-regulatory region binding"/>
    <property type="evidence" value="ECO:0007669"/>
    <property type="project" value="TreeGrafter"/>
</dbReference>
<dbReference type="PANTHER" id="PTHR30055:SF238">
    <property type="entry name" value="MYCOFACTOCIN BIOSYNTHESIS TRANSCRIPTIONAL REGULATOR MFTR-RELATED"/>
    <property type="match status" value="1"/>
</dbReference>
<evidence type="ECO:0000256" key="4">
    <source>
        <dbReference type="PROSITE-ProRule" id="PRU00335"/>
    </source>
</evidence>
<proteinExistence type="predicted"/>
<keyword evidence="1" id="KW-0805">Transcription regulation</keyword>
<evidence type="ECO:0000256" key="3">
    <source>
        <dbReference type="ARBA" id="ARBA00023163"/>
    </source>
</evidence>
<dbReference type="EMBL" id="WLYK01000003">
    <property type="protein sequence ID" value="MTD14561.1"/>
    <property type="molecule type" value="Genomic_DNA"/>
</dbReference>
<reference evidence="6 7" key="1">
    <citation type="submission" date="2019-11" db="EMBL/GenBank/DDBJ databases">
        <authorList>
            <person name="Jiang L.-Q."/>
        </authorList>
    </citation>
    <scope>NUCLEOTIDE SEQUENCE [LARGE SCALE GENOMIC DNA]</scope>
    <source>
        <strain evidence="6 7">YIM 132087</strain>
    </source>
</reference>
<evidence type="ECO:0000256" key="1">
    <source>
        <dbReference type="ARBA" id="ARBA00023015"/>
    </source>
</evidence>
<dbReference type="InterPro" id="IPR001647">
    <property type="entry name" value="HTH_TetR"/>
</dbReference>
<evidence type="ECO:0000259" key="5">
    <source>
        <dbReference type="PROSITE" id="PS50977"/>
    </source>
</evidence>
<keyword evidence="3" id="KW-0804">Transcription</keyword>
<organism evidence="6 7">
    <name type="scientific">Nakamurella alba</name>
    <dbReference type="NCBI Taxonomy" id="2665158"/>
    <lineage>
        <taxon>Bacteria</taxon>
        <taxon>Bacillati</taxon>
        <taxon>Actinomycetota</taxon>
        <taxon>Actinomycetes</taxon>
        <taxon>Nakamurellales</taxon>
        <taxon>Nakamurellaceae</taxon>
        <taxon>Nakamurella</taxon>
    </lineage>
</organism>
<dbReference type="PRINTS" id="PR00455">
    <property type="entry name" value="HTHTETR"/>
</dbReference>
<dbReference type="InterPro" id="IPR009057">
    <property type="entry name" value="Homeodomain-like_sf"/>
</dbReference>
<keyword evidence="7" id="KW-1185">Reference proteome</keyword>
<comment type="caution">
    <text evidence="6">The sequence shown here is derived from an EMBL/GenBank/DDBJ whole genome shotgun (WGS) entry which is preliminary data.</text>
</comment>
<evidence type="ECO:0000313" key="6">
    <source>
        <dbReference type="EMBL" id="MTD14561.1"/>
    </source>
</evidence>
<evidence type="ECO:0000256" key="2">
    <source>
        <dbReference type="ARBA" id="ARBA00023125"/>
    </source>
</evidence>
<feature type="domain" description="HTH tetR-type" evidence="5">
    <location>
        <begin position="17"/>
        <end position="77"/>
    </location>
</feature>